<accession>A0A1I0I4Q7</accession>
<name>A0A1I0I4Q7_9RHOB</name>
<protein>
    <recommendedName>
        <fullName evidence="3">DSBA-like thioredoxin domain-containing protein</fullName>
    </recommendedName>
</protein>
<dbReference type="Proteomes" id="UP000199180">
    <property type="component" value="Unassembled WGS sequence"/>
</dbReference>
<evidence type="ECO:0000313" key="2">
    <source>
        <dbReference type="Proteomes" id="UP000199180"/>
    </source>
</evidence>
<dbReference type="AlphaFoldDB" id="A0A1I0I4Q7"/>
<evidence type="ECO:0008006" key="3">
    <source>
        <dbReference type="Google" id="ProtNLM"/>
    </source>
</evidence>
<reference evidence="1 2" key="1">
    <citation type="submission" date="2016-10" db="EMBL/GenBank/DDBJ databases">
        <authorList>
            <person name="de Groot N.N."/>
        </authorList>
    </citation>
    <scope>NUCLEOTIDE SEQUENCE [LARGE SCALE GENOMIC DNA]</scope>
    <source>
        <strain evidence="1 2">DSM 17862</strain>
    </source>
</reference>
<dbReference type="STRING" id="364199.SAMN04489858_1146"/>
<organism evidence="1 2">
    <name type="scientific">Paracoccus homiensis</name>
    <dbReference type="NCBI Taxonomy" id="364199"/>
    <lineage>
        <taxon>Bacteria</taxon>
        <taxon>Pseudomonadati</taxon>
        <taxon>Pseudomonadota</taxon>
        <taxon>Alphaproteobacteria</taxon>
        <taxon>Rhodobacterales</taxon>
        <taxon>Paracoccaceae</taxon>
        <taxon>Paracoccus</taxon>
    </lineage>
</organism>
<dbReference type="EMBL" id="FOHO01000014">
    <property type="protein sequence ID" value="SET90711.1"/>
    <property type="molecule type" value="Genomic_DNA"/>
</dbReference>
<keyword evidence="2" id="KW-1185">Reference proteome</keyword>
<evidence type="ECO:0000313" key="1">
    <source>
        <dbReference type="EMBL" id="SET90711.1"/>
    </source>
</evidence>
<sequence>MPSWFPDANILKHWPYIENAEQRQIFEHGIRAMNIYPGVEAYTACFHPDNIVAADADFRRNTELLQKLFADGGRRGVPAFALNGELLDLPAASREDVLIERLEALE</sequence>
<gene>
    <name evidence="1" type="ORF">SAMN04489858_1146</name>
</gene>
<proteinExistence type="predicted"/>